<feature type="domain" description="Helicase C-terminal" evidence="4">
    <location>
        <begin position="189"/>
        <end position="312"/>
    </location>
</feature>
<keyword evidence="3" id="KW-0067">ATP-binding</keyword>
<dbReference type="Gene3D" id="3.40.50.10810">
    <property type="entry name" value="Tandem AAA-ATPase domain"/>
    <property type="match status" value="1"/>
</dbReference>
<evidence type="ECO:0000259" key="4">
    <source>
        <dbReference type="PROSITE" id="PS51194"/>
    </source>
</evidence>
<dbReference type="Pfam" id="PF00271">
    <property type="entry name" value="Helicase_C"/>
    <property type="match status" value="1"/>
</dbReference>
<keyword evidence="6" id="KW-1185">Reference proteome</keyword>
<evidence type="ECO:0000256" key="3">
    <source>
        <dbReference type="ARBA" id="ARBA00022840"/>
    </source>
</evidence>
<sequence length="312" mass="35354">FRIVVADESHYLKSGTAKRTKAVVPILQKADHAMLLSGTPALSRPQELHTQISALLDRFMTMNAFGQRYCDGKKVRVPGRLPLSSTISTFASHRRHLRVLIQGRFGWDFSGNSNIHELHWFLERTVLIRRLKKNVLKQMPPKNRQRIVVDIAAKKKKELEASLSKKSRTLDPKMYTETGLAKLPSVLEYCEDLYSETEKKFIVFAHHREVLDGLAEFADFIRIDGSTPQLHRQGLCDKFQTDSKCRVAVLGITAAGVGLTLHAADLVVFAELFWNPAQLLQGEDRAHRIGRKDSVDIKYITASGTLGKVWRR</sequence>
<protein>
    <submittedName>
        <fullName evidence="5">P-loop containing nucleoside triphosphate hydrolase protein</fullName>
    </submittedName>
</protein>
<dbReference type="InterPro" id="IPR049730">
    <property type="entry name" value="SNF2/RAD54-like_C"/>
</dbReference>
<dbReference type="GO" id="GO:0016787">
    <property type="term" value="F:hydrolase activity"/>
    <property type="evidence" value="ECO:0007669"/>
    <property type="project" value="UniProtKB-KW"/>
</dbReference>
<dbReference type="GO" id="GO:0006281">
    <property type="term" value="P:DNA repair"/>
    <property type="evidence" value="ECO:0007669"/>
    <property type="project" value="TreeGrafter"/>
</dbReference>
<dbReference type="GO" id="GO:0031297">
    <property type="term" value="P:replication fork processing"/>
    <property type="evidence" value="ECO:0007669"/>
    <property type="project" value="TreeGrafter"/>
</dbReference>
<dbReference type="EMBL" id="ML002134">
    <property type="protein sequence ID" value="RKO82752.1"/>
    <property type="molecule type" value="Genomic_DNA"/>
</dbReference>
<dbReference type="CDD" id="cd18793">
    <property type="entry name" value="SF2_C_SNF"/>
    <property type="match status" value="1"/>
</dbReference>
<proteinExistence type="predicted"/>
<dbReference type="SUPFAM" id="SSF52540">
    <property type="entry name" value="P-loop containing nucleoside triphosphate hydrolases"/>
    <property type="match status" value="1"/>
</dbReference>
<dbReference type="InterPro" id="IPR000330">
    <property type="entry name" value="SNF2_N"/>
</dbReference>
<evidence type="ECO:0000313" key="5">
    <source>
        <dbReference type="EMBL" id="RKO82752.1"/>
    </source>
</evidence>
<dbReference type="PANTHER" id="PTHR45766:SF6">
    <property type="entry name" value="SWI_SNF-RELATED MATRIX-ASSOCIATED ACTIN-DEPENDENT REGULATOR OF CHROMATIN SUBFAMILY A-LIKE PROTEIN 1"/>
    <property type="match status" value="1"/>
</dbReference>
<accession>A0A4P9VUI5</accession>
<dbReference type="InterPro" id="IPR001650">
    <property type="entry name" value="Helicase_C-like"/>
</dbReference>
<dbReference type="Gene3D" id="3.40.50.300">
    <property type="entry name" value="P-loop containing nucleotide triphosphate hydrolases"/>
    <property type="match status" value="1"/>
</dbReference>
<evidence type="ECO:0000256" key="1">
    <source>
        <dbReference type="ARBA" id="ARBA00022741"/>
    </source>
</evidence>
<organism evidence="5 6">
    <name type="scientific">Blyttiomyces helicus</name>
    <dbReference type="NCBI Taxonomy" id="388810"/>
    <lineage>
        <taxon>Eukaryota</taxon>
        <taxon>Fungi</taxon>
        <taxon>Fungi incertae sedis</taxon>
        <taxon>Chytridiomycota</taxon>
        <taxon>Chytridiomycota incertae sedis</taxon>
        <taxon>Chytridiomycetes</taxon>
        <taxon>Chytridiomycetes incertae sedis</taxon>
        <taxon>Blyttiomyces</taxon>
    </lineage>
</organism>
<dbReference type="GO" id="GO:0005524">
    <property type="term" value="F:ATP binding"/>
    <property type="evidence" value="ECO:0007669"/>
    <property type="project" value="InterPro"/>
</dbReference>
<evidence type="ECO:0000256" key="2">
    <source>
        <dbReference type="ARBA" id="ARBA00022801"/>
    </source>
</evidence>
<dbReference type="PANTHER" id="PTHR45766">
    <property type="entry name" value="DNA ANNEALING HELICASE AND ENDONUCLEASE ZRANB3 FAMILY MEMBER"/>
    <property type="match status" value="1"/>
</dbReference>
<dbReference type="GO" id="GO:0043596">
    <property type="term" value="C:nuclear replication fork"/>
    <property type="evidence" value="ECO:0007669"/>
    <property type="project" value="TreeGrafter"/>
</dbReference>
<reference evidence="6" key="1">
    <citation type="journal article" date="2018" name="Nat. Microbiol.">
        <title>Leveraging single-cell genomics to expand the fungal tree of life.</title>
        <authorList>
            <person name="Ahrendt S.R."/>
            <person name="Quandt C.A."/>
            <person name="Ciobanu D."/>
            <person name="Clum A."/>
            <person name="Salamov A."/>
            <person name="Andreopoulos B."/>
            <person name="Cheng J.F."/>
            <person name="Woyke T."/>
            <person name="Pelin A."/>
            <person name="Henrissat B."/>
            <person name="Reynolds N.K."/>
            <person name="Benny G.L."/>
            <person name="Smith M.E."/>
            <person name="James T.Y."/>
            <person name="Grigoriev I.V."/>
        </authorList>
    </citation>
    <scope>NUCLEOTIDE SEQUENCE [LARGE SCALE GENOMIC DNA]</scope>
</reference>
<keyword evidence="1" id="KW-0547">Nucleotide-binding</keyword>
<dbReference type="InterPro" id="IPR038718">
    <property type="entry name" value="SNF2-like_sf"/>
</dbReference>
<dbReference type="Proteomes" id="UP000269721">
    <property type="component" value="Unassembled WGS sequence"/>
</dbReference>
<feature type="non-terminal residue" evidence="5">
    <location>
        <position position="1"/>
    </location>
</feature>
<keyword evidence="2 5" id="KW-0378">Hydrolase</keyword>
<dbReference type="Pfam" id="PF00176">
    <property type="entry name" value="SNF2-rel_dom"/>
    <property type="match status" value="1"/>
</dbReference>
<name>A0A4P9VUI5_9FUNG</name>
<dbReference type="InterPro" id="IPR027417">
    <property type="entry name" value="P-loop_NTPase"/>
</dbReference>
<dbReference type="PROSITE" id="PS51194">
    <property type="entry name" value="HELICASE_CTER"/>
    <property type="match status" value="1"/>
</dbReference>
<dbReference type="OrthoDB" id="448448at2759"/>
<evidence type="ECO:0000313" key="6">
    <source>
        <dbReference type="Proteomes" id="UP000269721"/>
    </source>
</evidence>
<dbReference type="SMART" id="SM00490">
    <property type="entry name" value="HELICc"/>
    <property type="match status" value="1"/>
</dbReference>
<dbReference type="AlphaFoldDB" id="A0A4P9VUI5"/>
<gene>
    <name evidence="5" type="ORF">BDK51DRAFT_17191</name>
</gene>